<reference evidence="1 2" key="1">
    <citation type="submission" date="2023-11" db="EMBL/GenBank/DDBJ databases">
        <title>Draft genome sequence of a psychrophilic Clostridium strain from permafrost water brine.</title>
        <authorList>
            <person name="Shcherbakova V.A."/>
            <person name="Trubitsyn V.E."/>
            <person name="Zakharyuk A.G."/>
        </authorList>
    </citation>
    <scope>NUCLEOTIDE SEQUENCE [LARGE SCALE GENOMIC DNA]</scope>
    <source>
        <strain evidence="1 2">14F</strain>
    </source>
</reference>
<gene>
    <name evidence="1" type="ORF">SJI18_21710</name>
</gene>
<sequence>MTNTERTIDLLTTNYISMCKAITLDSIEKEYEDMIETALESNDEEFITDKEILNVYIKVLNKFLEYI</sequence>
<dbReference type="Proteomes" id="UP001498469">
    <property type="component" value="Unassembled WGS sequence"/>
</dbReference>
<name>A0ABU7UVR8_9CLOT</name>
<protein>
    <submittedName>
        <fullName evidence="1">Uncharacterized protein</fullName>
    </submittedName>
</protein>
<evidence type="ECO:0000313" key="1">
    <source>
        <dbReference type="EMBL" id="MEF2114909.1"/>
    </source>
</evidence>
<evidence type="ECO:0000313" key="2">
    <source>
        <dbReference type="Proteomes" id="UP001498469"/>
    </source>
</evidence>
<dbReference type="EMBL" id="JAZHFS010000033">
    <property type="protein sequence ID" value="MEF2114909.1"/>
    <property type="molecule type" value="Genomic_DNA"/>
</dbReference>
<proteinExistence type="predicted"/>
<organism evidence="1 2">
    <name type="scientific">Clostridium frigoriphilum</name>
    <dbReference type="NCBI Taxonomy" id="443253"/>
    <lineage>
        <taxon>Bacteria</taxon>
        <taxon>Bacillati</taxon>
        <taxon>Bacillota</taxon>
        <taxon>Clostridia</taxon>
        <taxon>Eubacteriales</taxon>
        <taxon>Clostridiaceae</taxon>
        <taxon>Clostridium</taxon>
    </lineage>
</organism>
<accession>A0ABU7UVR8</accession>
<keyword evidence="2" id="KW-1185">Reference proteome</keyword>
<dbReference type="RefSeq" id="WP_216247913.1">
    <property type="nucleotide sequence ID" value="NZ_JAZHFS010000033.1"/>
</dbReference>
<comment type="caution">
    <text evidence="1">The sequence shown here is derived from an EMBL/GenBank/DDBJ whole genome shotgun (WGS) entry which is preliminary data.</text>
</comment>